<dbReference type="EMBL" id="WTFF01000356">
    <property type="protein sequence ID" value="MBW5486211.1"/>
    <property type="molecule type" value="Genomic_DNA"/>
</dbReference>
<accession>A0ABS6ZF40</accession>
<keyword evidence="1" id="KW-0472">Membrane</keyword>
<protein>
    <submittedName>
        <fullName evidence="2">Uncharacterized protein</fullName>
    </submittedName>
</protein>
<keyword evidence="3" id="KW-1185">Reference proteome</keyword>
<sequence>MLHLLRRFLLAFQAGIPALRKRIIPQVSDRQTVLRAVFLGVLAPVCLVGAVFLHREAGPDAVGTVDLAVSLTAVLFAVGIWLSRRRPRR</sequence>
<reference evidence="2 3" key="1">
    <citation type="submission" date="2019-12" db="EMBL/GenBank/DDBJ databases">
        <title>Genome sequence of Streptomyces bambusae.</title>
        <authorList>
            <person name="Bansal K."/>
            <person name="Choksket S."/>
            <person name="Korpole S."/>
            <person name="Patil P.B."/>
        </authorList>
    </citation>
    <scope>NUCLEOTIDE SEQUENCE [LARGE SCALE GENOMIC DNA]</scope>
    <source>
        <strain evidence="2 3">SK60</strain>
    </source>
</reference>
<organism evidence="2 3">
    <name type="scientific">Streptomyces bambusae</name>
    <dbReference type="NCBI Taxonomy" id="1550616"/>
    <lineage>
        <taxon>Bacteria</taxon>
        <taxon>Bacillati</taxon>
        <taxon>Actinomycetota</taxon>
        <taxon>Actinomycetes</taxon>
        <taxon>Kitasatosporales</taxon>
        <taxon>Streptomycetaceae</taxon>
        <taxon>Streptomyces</taxon>
    </lineage>
</organism>
<dbReference type="Proteomes" id="UP000812013">
    <property type="component" value="Unassembled WGS sequence"/>
</dbReference>
<feature type="transmembrane region" description="Helical" evidence="1">
    <location>
        <begin position="65"/>
        <end position="83"/>
    </location>
</feature>
<keyword evidence="1" id="KW-0812">Transmembrane</keyword>
<evidence type="ECO:0000256" key="1">
    <source>
        <dbReference type="SAM" id="Phobius"/>
    </source>
</evidence>
<evidence type="ECO:0000313" key="3">
    <source>
        <dbReference type="Proteomes" id="UP000812013"/>
    </source>
</evidence>
<gene>
    <name evidence="2" type="ORF">GPJ59_31195</name>
</gene>
<name>A0ABS6ZF40_9ACTN</name>
<feature type="transmembrane region" description="Helical" evidence="1">
    <location>
        <begin position="32"/>
        <end position="53"/>
    </location>
</feature>
<evidence type="ECO:0000313" key="2">
    <source>
        <dbReference type="EMBL" id="MBW5486211.1"/>
    </source>
</evidence>
<proteinExistence type="predicted"/>
<keyword evidence="1" id="KW-1133">Transmembrane helix</keyword>
<comment type="caution">
    <text evidence="2">The sequence shown here is derived from an EMBL/GenBank/DDBJ whole genome shotgun (WGS) entry which is preliminary data.</text>
</comment>